<evidence type="ECO:0000313" key="3">
    <source>
        <dbReference type="EMBL" id="KAG2449342.1"/>
    </source>
</evidence>
<dbReference type="AlphaFoldDB" id="A0A835WL17"/>
<evidence type="ECO:0000313" key="4">
    <source>
        <dbReference type="Proteomes" id="UP000613740"/>
    </source>
</evidence>
<evidence type="ECO:0000256" key="1">
    <source>
        <dbReference type="SAM" id="Coils"/>
    </source>
</evidence>
<organism evidence="3 4">
    <name type="scientific">Chlamydomonas schloesseri</name>
    <dbReference type="NCBI Taxonomy" id="2026947"/>
    <lineage>
        <taxon>Eukaryota</taxon>
        <taxon>Viridiplantae</taxon>
        <taxon>Chlorophyta</taxon>
        <taxon>core chlorophytes</taxon>
        <taxon>Chlorophyceae</taxon>
        <taxon>CS clade</taxon>
        <taxon>Chlamydomonadales</taxon>
        <taxon>Chlamydomonadaceae</taxon>
        <taxon>Chlamydomonas</taxon>
    </lineage>
</organism>
<sequence length="347" mass="35512">MRHGTLILSAEGLEEDEERDENEEEQDEDEDEEGQAPGSGRKLLAAARNILLGFEESVKGSEATGPVELVVVRAPAAGPARAAALGDGLAAGLREGCDTVMVIEVKADAKYHNIWQALAAGIELAHSNMRSGTSLPAAPVRVVLTDMRKWYFLGLQALGGTADCEHAPAPSSTAAAAPASASAAAAAATAPGSATAATRGAAAGSAPAGSGTPGAVSGIEFTLESKGTFRLFDCRILDADVLSPEVEAAPALVKAMYCLYSAMYPDEDIRGLPAAVAEGNRQARQAVEVWLQGRTAQLKQLARAADAEARAAAAEARAADAEAKAAAAEKENAELRAQLAKAMAAAL</sequence>
<accession>A0A835WL17</accession>
<dbReference type="Proteomes" id="UP000613740">
    <property type="component" value="Unassembled WGS sequence"/>
</dbReference>
<reference evidence="3" key="1">
    <citation type="journal article" date="2020" name="bioRxiv">
        <title>Comparative genomics of Chlamydomonas.</title>
        <authorList>
            <person name="Craig R.J."/>
            <person name="Hasan A.R."/>
            <person name="Ness R.W."/>
            <person name="Keightley P.D."/>
        </authorList>
    </citation>
    <scope>NUCLEOTIDE SEQUENCE</scope>
    <source>
        <strain evidence="3">CCAP 11/173</strain>
    </source>
</reference>
<feature type="region of interest" description="Disordered" evidence="2">
    <location>
        <begin position="1"/>
        <end position="40"/>
    </location>
</feature>
<dbReference type="OrthoDB" id="543962at2759"/>
<feature type="compositionally biased region" description="Acidic residues" evidence="2">
    <location>
        <begin position="12"/>
        <end position="34"/>
    </location>
</feature>
<comment type="caution">
    <text evidence="3">The sequence shown here is derived from an EMBL/GenBank/DDBJ whole genome shotgun (WGS) entry which is preliminary data.</text>
</comment>
<dbReference type="EMBL" id="JAEHOD010000014">
    <property type="protein sequence ID" value="KAG2449342.1"/>
    <property type="molecule type" value="Genomic_DNA"/>
</dbReference>
<keyword evidence="4" id="KW-1185">Reference proteome</keyword>
<gene>
    <name evidence="3" type="ORF">HYH02_005497</name>
</gene>
<proteinExistence type="predicted"/>
<keyword evidence="1" id="KW-0175">Coiled coil</keyword>
<name>A0A835WL17_9CHLO</name>
<protein>
    <submittedName>
        <fullName evidence="3">Uncharacterized protein</fullName>
    </submittedName>
</protein>
<feature type="coiled-coil region" evidence="1">
    <location>
        <begin position="304"/>
        <end position="345"/>
    </location>
</feature>
<evidence type="ECO:0000256" key="2">
    <source>
        <dbReference type="SAM" id="MobiDB-lite"/>
    </source>
</evidence>